<comment type="similarity">
    <text evidence="2">Belongs to the CoA-transferase III family.</text>
</comment>
<evidence type="ECO:0000256" key="4">
    <source>
        <dbReference type="ARBA" id="ARBA00022630"/>
    </source>
</evidence>
<dbReference type="InterPro" id="IPR023606">
    <property type="entry name" value="CoA-Trfase_III_dom_1_sf"/>
</dbReference>
<evidence type="ECO:0000313" key="8">
    <source>
        <dbReference type="Proteomes" id="UP000620124"/>
    </source>
</evidence>
<dbReference type="InterPro" id="IPR003673">
    <property type="entry name" value="CoA-Trfase_fam_III"/>
</dbReference>
<dbReference type="PROSITE" id="PS50255">
    <property type="entry name" value="CYTOCHROME_B5_2"/>
    <property type="match status" value="1"/>
</dbReference>
<dbReference type="Pfam" id="PF02771">
    <property type="entry name" value="Acyl-CoA_dh_N"/>
    <property type="match status" value="1"/>
</dbReference>
<dbReference type="PANTHER" id="PTHR48228:SF5">
    <property type="entry name" value="ALPHA-METHYLACYL-COA RACEMASE"/>
    <property type="match status" value="1"/>
</dbReference>
<dbReference type="Pfam" id="PF00441">
    <property type="entry name" value="Acyl-CoA_dh_1"/>
    <property type="match status" value="1"/>
</dbReference>
<dbReference type="Pfam" id="PF00173">
    <property type="entry name" value="Cyt-b5"/>
    <property type="match status" value="1"/>
</dbReference>
<dbReference type="InterPro" id="IPR006089">
    <property type="entry name" value="Acyl-CoA_DH_CS"/>
</dbReference>
<organism evidence="7 8">
    <name type="scientific">Mycena venus</name>
    <dbReference type="NCBI Taxonomy" id="2733690"/>
    <lineage>
        <taxon>Eukaryota</taxon>
        <taxon>Fungi</taxon>
        <taxon>Dikarya</taxon>
        <taxon>Basidiomycota</taxon>
        <taxon>Agaricomycotina</taxon>
        <taxon>Agaricomycetes</taxon>
        <taxon>Agaricomycetidae</taxon>
        <taxon>Agaricales</taxon>
        <taxon>Marasmiineae</taxon>
        <taxon>Mycenaceae</taxon>
        <taxon>Mycena</taxon>
    </lineage>
</organism>
<evidence type="ECO:0000256" key="1">
    <source>
        <dbReference type="ARBA" id="ARBA00001974"/>
    </source>
</evidence>
<dbReference type="InterPro" id="IPR013786">
    <property type="entry name" value="AcylCoA_DH/ox_N"/>
</dbReference>
<comment type="similarity">
    <text evidence="3">Belongs to the acyl-CoA dehydrogenase family.</text>
</comment>
<dbReference type="Proteomes" id="UP000620124">
    <property type="component" value="Unassembled WGS sequence"/>
</dbReference>
<dbReference type="InterPro" id="IPR044855">
    <property type="entry name" value="CoA-Trfase_III_dom3_sf"/>
</dbReference>
<dbReference type="SUPFAM" id="SSF56645">
    <property type="entry name" value="Acyl-CoA dehydrogenase NM domain-like"/>
    <property type="match status" value="1"/>
</dbReference>
<dbReference type="EMBL" id="JACAZI010000033">
    <property type="protein sequence ID" value="KAF7330520.1"/>
    <property type="molecule type" value="Genomic_DNA"/>
</dbReference>
<protein>
    <submittedName>
        <fullName evidence="7">Acyl-CoA dehydrogenase</fullName>
    </submittedName>
</protein>
<dbReference type="Pfam" id="PF02770">
    <property type="entry name" value="Acyl-CoA_dh_M"/>
    <property type="match status" value="1"/>
</dbReference>
<comment type="cofactor">
    <cofactor evidence="1">
        <name>FAD</name>
        <dbReference type="ChEBI" id="CHEBI:57692"/>
    </cofactor>
</comment>
<evidence type="ECO:0000256" key="2">
    <source>
        <dbReference type="ARBA" id="ARBA00008383"/>
    </source>
</evidence>
<dbReference type="InterPro" id="IPR009075">
    <property type="entry name" value="AcylCo_DH/oxidase_C"/>
</dbReference>
<dbReference type="InterPro" id="IPR001199">
    <property type="entry name" value="Cyt_B5-like_heme/steroid-bd"/>
</dbReference>
<dbReference type="Pfam" id="PF02515">
    <property type="entry name" value="CoA_transf_3"/>
    <property type="match status" value="1"/>
</dbReference>
<accession>A0A8H7CAS2</accession>
<dbReference type="Gene3D" id="3.10.120.10">
    <property type="entry name" value="Cytochrome b5-like heme/steroid binding domain"/>
    <property type="match status" value="1"/>
</dbReference>
<proteinExistence type="inferred from homology"/>
<evidence type="ECO:0000259" key="6">
    <source>
        <dbReference type="PROSITE" id="PS50255"/>
    </source>
</evidence>
<keyword evidence="4" id="KW-0285">Flavoprotein</keyword>
<dbReference type="Gene3D" id="1.10.540.10">
    <property type="entry name" value="Acyl-CoA dehydrogenase/oxidase, N-terminal domain"/>
    <property type="match status" value="1"/>
</dbReference>
<keyword evidence="8" id="KW-1185">Reference proteome</keyword>
<dbReference type="Gene3D" id="3.40.50.10540">
    <property type="entry name" value="Crotonobetainyl-coa:carnitine coa-transferase, domain 1"/>
    <property type="match status" value="1"/>
</dbReference>
<gene>
    <name evidence="7" type="ORF">MVEN_02491600</name>
</gene>
<dbReference type="SMART" id="SM01117">
    <property type="entry name" value="Cyt-b5"/>
    <property type="match status" value="1"/>
</dbReference>
<dbReference type="SUPFAM" id="SSF47203">
    <property type="entry name" value="Acyl-CoA dehydrogenase C-terminal domain-like"/>
    <property type="match status" value="1"/>
</dbReference>
<name>A0A8H7CAS2_9AGAR</name>
<comment type="caution">
    <text evidence="7">The sequence shown here is derived from an EMBL/GenBank/DDBJ whole genome shotgun (WGS) entry which is preliminary data.</text>
</comment>
<dbReference type="PROSITE" id="PS00072">
    <property type="entry name" value="ACYL_COA_DH_1"/>
    <property type="match status" value="1"/>
</dbReference>
<dbReference type="InterPro" id="IPR046373">
    <property type="entry name" value="Acyl-CoA_Oxase/DH_mid-dom_sf"/>
</dbReference>
<dbReference type="SUPFAM" id="SSF89796">
    <property type="entry name" value="CoA-transferase family III (CaiB/BaiF)"/>
    <property type="match status" value="1"/>
</dbReference>
<feature type="domain" description="Cytochrome b5 heme-binding" evidence="6">
    <location>
        <begin position="425"/>
        <end position="504"/>
    </location>
</feature>
<evidence type="ECO:0000256" key="3">
    <source>
        <dbReference type="ARBA" id="ARBA00009347"/>
    </source>
</evidence>
<dbReference type="Gene3D" id="2.40.110.10">
    <property type="entry name" value="Butyryl-CoA Dehydrogenase, subunit A, domain 2"/>
    <property type="match status" value="1"/>
</dbReference>
<dbReference type="Gene3D" id="3.30.1540.10">
    <property type="entry name" value="formyl-coa transferase, domain 3"/>
    <property type="match status" value="1"/>
</dbReference>
<dbReference type="InterPro" id="IPR050509">
    <property type="entry name" value="CoA-transferase_III"/>
</dbReference>
<dbReference type="GO" id="GO:0003995">
    <property type="term" value="F:acyl-CoA dehydrogenase activity"/>
    <property type="evidence" value="ECO:0007669"/>
    <property type="project" value="InterPro"/>
</dbReference>
<keyword evidence="5" id="KW-0274">FAD</keyword>
<dbReference type="SUPFAM" id="SSF55856">
    <property type="entry name" value="Cytochrome b5-like heme/steroid binding domain"/>
    <property type="match status" value="1"/>
</dbReference>
<dbReference type="AlphaFoldDB" id="A0A8H7CAS2"/>
<dbReference type="InterPro" id="IPR036250">
    <property type="entry name" value="AcylCo_DH-like_C"/>
</dbReference>
<dbReference type="PANTHER" id="PTHR48228">
    <property type="entry name" value="SUCCINYL-COA--D-CITRAMALATE COA-TRANSFERASE"/>
    <property type="match status" value="1"/>
</dbReference>
<reference evidence="7" key="1">
    <citation type="submission" date="2020-05" db="EMBL/GenBank/DDBJ databases">
        <title>Mycena genomes resolve the evolution of fungal bioluminescence.</title>
        <authorList>
            <person name="Tsai I.J."/>
        </authorList>
    </citation>
    <scope>NUCLEOTIDE SEQUENCE</scope>
    <source>
        <strain evidence="7">CCC161011</strain>
    </source>
</reference>
<dbReference type="GO" id="GO:0050660">
    <property type="term" value="F:flavin adenine dinucleotide binding"/>
    <property type="evidence" value="ECO:0007669"/>
    <property type="project" value="InterPro"/>
</dbReference>
<dbReference type="Gene3D" id="1.20.140.10">
    <property type="entry name" value="Butyryl-CoA Dehydrogenase, subunit A, domain 3"/>
    <property type="match status" value="1"/>
</dbReference>
<sequence length="959" mass="104710">MALSGLKVIEFAGLAPGPFAGLILADNGASVIRIDRPGASSSDILCRGKKSAAINPKIPSGKAALIKLLASADVLIDPFRPGVMERLGLGPEVFLGTGNSPGLNEKLIYARMIGFPRAGPHKDMAGHDINYLALSGVLSLLPGTTDKPSFPINLLADFAGGGLTCAMGILLALVERGKSGRGQVVDADMVSGSRYLSSFPLLGQVSQSTHMLGPRGSRLLDGGAPFYNIYTCQDGQWMQYRPDSSLDGWVPTPDTQFDRDEWPKLKEYLTKGFATQSRDYWAKVFHGTDACAVPVLTPEEAAQLDLSRSPLPVPHPRIINQSQGSEILKSVGSGSLALQPGQHTREILTELGLDNAQLEEMVRDGAIGISKAREIAEGNQMDFLSAGFIVNFEDAFRHFFRISHAIRVQLITITASKIPPKYTMSKQFTFEEVAKHNKPGDLWIVIDAKVYDLSKFQNLHPGGVSVLSDEEIAGQDATEAFFALHRHEVLEKPQYKRLQIGVIAGEQSIVKAPVPGEISKVPYAEPSWLVDGFHSPYFTEVRATITTENSKWRCASLWTSIYTPKLRHALHPYPHDSTHTFSQIKEEDGTRISQELVDKMTALNFHAMRLGPGKHLKGLTLMNGIVKPEEFDYFHELIINQEIARCGARGYGDGLLSGKVIGLPPVLNFGSEELKARVIPEVLQGKKFICLAISEAHAGSDVMGLQTTAVKSEDGKEWIINGTKKWITNGTFADYFTVGCKTEDGFTVILVERGEGVETKAIKTSYSSSAGTAYITFDNARAPIGNTLGEEGGGIFVMLSNFNHERWVMCCSSARAQRAIVEECLKWSAQRKAFGKPLNSLAIIRAKLAAMISRAESTQNWLENITYQMCNMSYKQQAGKLAGQIAFLKAYSTSCGQETAKDAVQIFGGRGITRTGMGRFIEHYHRTIAFDALLGGAEDVLRDLGVRQALRGMPKDARL</sequence>
<evidence type="ECO:0000256" key="5">
    <source>
        <dbReference type="ARBA" id="ARBA00022827"/>
    </source>
</evidence>
<dbReference type="InterPro" id="IPR036400">
    <property type="entry name" value="Cyt_B5-like_heme/steroid_sf"/>
</dbReference>
<dbReference type="InterPro" id="IPR037069">
    <property type="entry name" value="AcylCoA_DH/ox_N_sf"/>
</dbReference>
<dbReference type="InterPro" id="IPR006091">
    <property type="entry name" value="Acyl-CoA_Oxase/DH_mid-dom"/>
</dbReference>
<dbReference type="OrthoDB" id="2588832at2759"/>
<dbReference type="CDD" id="cd00567">
    <property type="entry name" value="ACAD"/>
    <property type="match status" value="1"/>
</dbReference>
<evidence type="ECO:0000313" key="7">
    <source>
        <dbReference type="EMBL" id="KAF7330520.1"/>
    </source>
</evidence>
<dbReference type="InterPro" id="IPR009100">
    <property type="entry name" value="AcylCoA_DH/oxidase_NM_dom_sf"/>
</dbReference>